<dbReference type="Gene3D" id="3.30.460.80">
    <property type="entry name" value="NADH:ubiquinone oxidoreductase, 30kDa subunit"/>
    <property type="match status" value="1"/>
</dbReference>
<evidence type="ECO:0000313" key="5">
    <source>
        <dbReference type="EMBL" id="VAW39247.1"/>
    </source>
</evidence>
<accession>A0A3B0VLJ9</accession>
<dbReference type="Pfam" id="PF00329">
    <property type="entry name" value="Complex1_30kDa"/>
    <property type="match status" value="1"/>
</dbReference>
<organism evidence="5">
    <name type="scientific">hydrothermal vent metagenome</name>
    <dbReference type="NCBI Taxonomy" id="652676"/>
    <lineage>
        <taxon>unclassified sequences</taxon>
        <taxon>metagenomes</taxon>
        <taxon>ecological metagenomes</taxon>
    </lineage>
</organism>
<dbReference type="SUPFAM" id="SSF143243">
    <property type="entry name" value="Nqo5-like"/>
    <property type="match status" value="1"/>
</dbReference>
<evidence type="ECO:0000256" key="2">
    <source>
        <dbReference type="ARBA" id="ARBA00023027"/>
    </source>
</evidence>
<dbReference type="InterPro" id="IPR037232">
    <property type="entry name" value="NADH_quin_OxRdtase_su_C/D-like"/>
</dbReference>
<dbReference type="GO" id="GO:0008137">
    <property type="term" value="F:NADH dehydrogenase (ubiquinone) activity"/>
    <property type="evidence" value="ECO:0007669"/>
    <property type="project" value="InterPro"/>
</dbReference>
<dbReference type="InterPro" id="IPR052197">
    <property type="entry name" value="ComplexI_49kDa-like"/>
</dbReference>
<dbReference type="Gene3D" id="1.10.645.10">
    <property type="entry name" value="Cytochrome-c3 Hydrogenase, chain B"/>
    <property type="match status" value="1"/>
</dbReference>
<reference evidence="5" key="1">
    <citation type="submission" date="2018-06" db="EMBL/GenBank/DDBJ databases">
        <authorList>
            <person name="Zhirakovskaya E."/>
        </authorList>
    </citation>
    <scope>NUCLEOTIDE SEQUENCE</scope>
</reference>
<dbReference type="GO" id="GO:0016651">
    <property type="term" value="F:oxidoreductase activity, acting on NAD(P)H"/>
    <property type="evidence" value="ECO:0007669"/>
    <property type="project" value="InterPro"/>
</dbReference>
<gene>
    <name evidence="5" type="ORF">MNBD_DELTA04-1134</name>
</gene>
<evidence type="ECO:0000259" key="3">
    <source>
        <dbReference type="Pfam" id="PF00329"/>
    </source>
</evidence>
<dbReference type="GO" id="GO:0048038">
    <property type="term" value="F:quinone binding"/>
    <property type="evidence" value="ECO:0007669"/>
    <property type="project" value="InterPro"/>
</dbReference>
<dbReference type="Pfam" id="PF00346">
    <property type="entry name" value="Complex1_49kDa"/>
    <property type="match status" value="2"/>
</dbReference>
<feature type="domain" description="NADH-quinone oxidoreductase subunit D" evidence="4">
    <location>
        <begin position="466"/>
        <end position="538"/>
    </location>
</feature>
<feature type="domain" description="NADH:ubiquinone oxidoreductase 30kDa subunit" evidence="3">
    <location>
        <begin position="42"/>
        <end position="155"/>
    </location>
</feature>
<dbReference type="GO" id="GO:0051287">
    <property type="term" value="F:NAD binding"/>
    <property type="evidence" value="ECO:0007669"/>
    <property type="project" value="InterPro"/>
</dbReference>
<protein>
    <submittedName>
        <fullName evidence="5">Uncharacterized protein</fullName>
    </submittedName>
</protein>
<evidence type="ECO:0000259" key="4">
    <source>
        <dbReference type="Pfam" id="PF00346"/>
    </source>
</evidence>
<evidence type="ECO:0000256" key="1">
    <source>
        <dbReference type="ARBA" id="ARBA00023002"/>
    </source>
</evidence>
<feature type="domain" description="NADH-quinone oxidoreductase subunit D" evidence="4">
    <location>
        <begin position="309"/>
        <end position="458"/>
    </location>
</feature>
<proteinExistence type="predicted"/>
<dbReference type="AlphaFoldDB" id="A0A3B0VLJ9"/>
<dbReference type="InterPro" id="IPR001135">
    <property type="entry name" value="NADH_Q_OxRdtase_suD"/>
</dbReference>
<dbReference type="InterPro" id="IPR029014">
    <property type="entry name" value="NiFe-Hase_large"/>
</dbReference>
<dbReference type="SUPFAM" id="SSF56762">
    <property type="entry name" value="HydB/Nqo4-like"/>
    <property type="match status" value="1"/>
</dbReference>
<dbReference type="InterPro" id="IPR001268">
    <property type="entry name" value="NADH_UbQ_OxRdtase_30kDa_su"/>
</dbReference>
<dbReference type="PANTHER" id="PTHR43485">
    <property type="entry name" value="HYDROGENASE-4 COMPONENT G"/>
    <property type="match status" value="1"/>
</dbReference>
<keyword evidence="2" id="KW-0520">NAD</keyword>
<dbReference type="PANTHER" id="PTHR43485:SF1">
    <property type="entry name" value="FORMATE HYDROGENLYASE SUBUNIT 5-RELATED"/>
    <property type="match status" value="1"/>
</dbReference>
<sequence>MKKTTCKSSSMKELPEELPPGCHGPVTVIAAAGRFSCCMESSAADIPPICNWLTTRQGYRFASIVIEEMEKEWLAHYIFYSDNGQGPVSISARVDKADKALPSISHLIHAADWHEREMEDLFGLVFEGHPRLGEFVLHEEWPEGTNPMKKNFDATVPYIDQGSSSSCSWHPPALVSESGAFMMPIGPIFSGFAESAHFLLETVGEDIIRMIPRFFYKYRGVEKTAEGLPADRALLLAERFSGTSAFAHSLAFCHAVEEIWGTRAPRRAVALRVMLAELERFRHHVAAIEGICSSTGLVVAASQAGILEEDILRLSCKFAGHRYLFGLNVPGGLQRDFSDSECMELAGDVKKIFVKLQDMEKRLRFSSSFLDRLEEVGTVTMEDAVDYGLVGPVARASGVSGDLRTCLPYGNYGSFEFSVPVEKEGDGYARLRILFQEAEQSNNIISQAVSSLPGGGVLQPLSPGARPAGAALGWAETPLGATFHWVRLAEDGRVARYRLTTPSFTNWHGFHLSVEGFAFQDFPIILATFGLSNAECDR</sequence>
<keyword evidence="1" id="KW-0560">Oxidoreductase</keyword>
<dbReference type="EMBL" id="UOEY01000069">
    <property type="protein sequence ID" value="VAW39247.1"/>
    <property type="molecule type" value="Genomic_DNA"/>
</dbReference>
<name>A0A3B0VLJ9_9ZZZZ</name>